<dbReference type="Gene3D" id="3.60.21.10">
    <property type="match status" value="1"/>
</dbReference>
<dbReference type="InterPro" id="IPR004843">
    <property type="entry name" value="Calcineurin-like_PHP"/>
</dbReference>
<evidence type="ECO:0000256" key="1">
    <source>
        <dbReference type="ARBA" id="ARBA00022801"/>
    </source>
</evidence>
<dbReference type="PANTHER" id="PTHR30337:SF7">
    <property type="entry name" value="PHOSPHOESTERASE"/>
    <property type="match status" value="1"/>
</dbReference>
<sequence length="429" mass="47376">MADQVTFIHAADLHLGAPMRGLRALSESWADRVRTAIAEAYGRVVQTAIDRQVDFVLIAGDMFDTACASYADYRLFFRGLERLSQAGIPVFMVTGNHDPFTSWQREFFNLPEGVEMLSAQKPDFRLVRRDGQPLCLVGGRGYYNQTWPRELCIADGVTRQAAEEALAAAGQPDAADAPFAVGMLHCGLDLDPEKAPVSPRQLLGAGMDYWALGHIHLKGLFPSADNPRIGFSGCIQGRDIRETEERGIYCVTLRKGEVPAVEFVPTASIVWQRMDVDVSGCESLPDVSERVMRELFAANGRARCEEMVSRITLAGTTKLHGLLARPDVREDMRESLNDQYPLFFCDALLDATKPVRDEALLREEGLFPATFLQVADVQASEEDELLSYVQDEFLSRGVKLPGSVARSVDELAAEARSLVLDVLLSEESS</sequence>
<evidence type="ECO:0000259" key="2">
    <source>
        <dbReference type="Pfam" id="PF00149"/>
    </source>
</evidence>
<feature type="domain" description="Calcineurin-like phosphoesterase" evidence="2">
    <location>
        <begin position="6"/>
        <end position="216"/>
    </location>
</feature>
<protein>
    <submittedName>
        <fullName evidence="3">DNA repair exonuclease</fullName>
    </submittedName>
</protein>
<organism evidence="3">
    <name type="scientific">Muribaculaceae bacterium Z82</name>
    <dbReference type="NCBI Taxonomy" id="2304548"/>
    <lineage>
        <taxon>Bacteria</taxon>
        <taxon>Pseudomonadati</taxon>
        <taxon>Bacteroidota</taxon>
        <taxon>Bacteroidia</taxon>
        <taxon>Bacteroidales</taxon>
        <taxon>Muribaculaceae</taxon>
    </lineage>
</organism>
<keyword evidence="1" id="KW-0378">Hydrolase</keyword>
<dbReference type="Pfam" id="PF00149">
    <property type="entry name" value="Metallophos"/>
    <property type="match status" value="1"/>
</dbReference>
<dbReference type="InterPro" id="IPR050535">
    <property type="entry name" value="DNA_Repair-Maintenance_Comp"/>
</dbReference>
<dbReference type="EMBL" id="QWKH01000016">
    <property type="protein sequence ID" value="NBI34145.1"/>
    <property type="molecule type" value="Genomic_DNA"/>
</dbReference>
<dbReference type="AlphaFoldDB" id="A0A7C9N8F2"/>
<dbReference type="SUPFAM" id="SSF56300">
    <property type="entry name" value="Metallo-dependent phosphatases"/>
    <property type="match status" value="1"/>
</dbReference>
<dbReference type="CDD" id="cd00840">
    <property type="entry name" value="MPP_Mre11_N"/>
    <property type="match status" value="1"/>
</dbReference>
<evidence type="ECO:0000313" key="3">
    <source>
        <dbReference type="EMBL" id="NBI34145.1"/>
    </source>
</evidence>
<reference evidence="3" key="1">
    <citation type="submission" date="2018-08" db="EMBL/GenBank/DDBJ databases">
        <title>Murine metabolic-syndrome-specific gut microbial biobank.</title>
        <authorList>
            <person name="Liu C."/>
        </authorList>
    </citation>
    <scope>NUCLEOTIDE SEQUENCE [LARGE SCALE GENOMIC DNA]</scope>
    <source>
        <strain evidence="3">Z82</strain>
    </source>
</reference>
<comment type="caution">
    <text evidence="3">The sequence shown here is derived from an EMBL/GenBank/DDBJ whole genome shotgun (WGS) entry which is preliminary data.</text>
</comment>
<name>A0A7C9N8F2_9BACT</name>
<keyword evidence="3" id="KW-0540">Nuclease</keyword>
<accession>A0A7C9N8F2</accession>
<dbReference type="PANTHER" id="PTHR30337">
    <property type="entry name" value="COMPONENT OF ATP-DEPENDENT DSDNA EXONUCLEASE"/>
    <property type="match status" value="1"/>
</dbReference>
<proteinExistence type="predicted"/>
<keyword evidence="3" id="KW-0269">Exonuclease</keyword>
<dbReference type="InterPro" id="IPR041796">
    <property type="entry name" value="Mre11_N"/>
</dbReference>
<dbReference type="GO" id="GO:0004527">
    <property type="term" value="F:exonuclease activity"/>
    <property type="evidence" value="ECO:0007669"/>
    <property type="project" value="UniProtKB-KW"/>
</dbReference>
<gene>
    <name evidence="3" type="ORF">D1639_03690</name>
</gene>
<dbReference type="InterPro" id="IPR029052">
    <property type="entry name" value="Metallo-depent_PP-like"/>
</dbReference>